<accession>A0AAV8D9C8</accession>
<feature type="repeat" description="PPR" evidence="4">
    <location>
        <begin position="151"/>
        <end position="185"/>
    </location>
</feature>
<evidence type="ECO:0000256" key="4">
    <source>
        <dbReference type="PROSITE-ProRule" id="PRU00708"/>
    </source>
</evidence>
<dbReference type="PANTHER" id="PTHR47941">
    <property type="entry name" value="PENTATRICOPEPTIDE REPEAT-CONTAINING PROTEIN 3, MITOCHONDRIAL"/>
    <property type="match status" value="1"/>
</dbReference>
<evidence type="ECO:0000313" key="5">
    <source>
        <dbReference type="EMBL" id="KAJ4765568.1"/>
    </source>
</evidence>
<comment type="similarity">
    <text evidence="1">Belongs to the PPR family. P subfamily.</text>
</comment>
<sequence length="214" mass="24087">MKTREFESLVKKRCRSGDLTFPQALRFFDHLLHFRDPPPSIITFNFLFASMVRMDNLSSRYPTILSLFNRLARPRGISPDVCTYSICIDCCTRANQVGLAFVLLGRLLKDKRTPDQMVFTPLLKGLCRDNRISEAAAMMFVKMPKLGCPPDLISYTALIKGYCSAGKTASATELLNKMIRERADLEPDVIAFSTVIDGFCKDGAVSKAFHLFEV</sequence>
<protein>
    <submittedName>
        <fullName evidence="5">Pentatricopeptide repeat (PPR) superfamily protein</fullName>
    </submittedName>
</protein>
<dbReference type="InterPro" id="IPR011990">
    <property type="entry name" value="TPR-like_helical_dom_sf"/>
</dbReference>
<dbReference type="EMBL" id="JAMFTS010000004">
    <property type="protein sequence ID" value="KAJ4765568.1"/>
    <property type="molecule type" value="Genomic_DNA"/>
</dbReference>
<evidence type="ECO:0000256" key="3">
    <source>
        <dbReference type="ARBA" id="ARBA00022946"/>
    </source>
</evidence>
<dbReference type="PROSITE" id="PS51375">
    <property type="entry name" value="PPR"/>
    <property type="match status" value="3"/>
</dbReference>
<dbReference type="Pfam" id="PF13041">
    <property type="entry name" value="PPR_2"/>
    <property type="match status" value="1"/>
</dbReference>
<name>A0AAV8D9C8_9POAL</name>
<dbReference type="Proteomes" id="UP001140206">
    <property type="component" value="Chromosome 4"/>
</dbReference>
<keyword evidence="2" id="KW-0677">Repeat</keyword>
<evidence type="ECO:0000313" key="6">
    <source>
        <dbReference type="Proteomes" id="UP001140206"/>
    </source>
</evidence>
<feature type="repeat" description="PPR" evidence="4">
    <location>
        <begin position="115"/>
        <end position="150"/>
    </location>
</feature>
<dbReference type="Pfam" id="PF12854">
    <property type="entry name" value="PPR_1"/>
    <property type="match status" value="2"/>
</dbReference>
<gene>
    <name evidence="5" type="ORF">LUZ62_075943</name>
</gene>
<keyword evidence="6" id="KW-1185">Reference proteome</keyword>
<dbReference type="NCBIfam" id="TIGR00756">
    <property type="entry name" value="PPR"/>
    <property type="match status" value="3"/>
</dbReference>
<comment type="caution">
    <text evidence="5">The sequence shown here is derived from an EMBL/GenBank/DDBJ whole genome shotgun (WGS) entry which is preliminary data.</text>
</comment>
<evidence type="ECO:0000256" key="2">
    <source>
        <dbReference type="ARBA" id="ARBA00022737"/>
    </source>
</evidence>
<dbReference type="Gene3D" id="1.25.40.10">
    <property type="entry name" value="Tetratricopeptide repeat domain"/>
    <property type="match status" value="2"/>
</dbReference>
<dbReference type="AlphaFoldDB" id="A0AAV8D9C8"/>
<feature type="repeat" description="PPR" evidence="4">
    <location>
        <begin position="188"/>
        <end position="214"/>
    </location>
</feature>
<evidence type="ECO:0000256" key="1">
    <source>
        <dbReference type="ARBA" id="ARBA00007626"/>
    </source>
</evidence>
<keyword evidence="3" id="KW-0809">Transit peptide</keyword>
<proteinExistence type="inferred from homology"/>
<dbReference type="InterPro" id="IPR002885">
    <property type="entry name" value="PPR_rpt"/>
</dbReference>
<reference evidence="5" key="1">
    <citation type="submission" date="2022-08" db="EMBL/GenBank/DDBJ databases">
        <authorList>
            <person name="Marques A."/>
        </authorList>
    </citation>
    <scope>NUCLEOTIDE SEQUENCE</scope>
    <source>
        <strain evidence="5">RhyPub2mFocal</strain>
        <tissue evidence="5">Leaves</tissue>
    </source>
</reference>
<organism evidence="5 6">
    <name type="scientific">Rhynchospora pubera</name>
    <dbReference type="NCBI Taxonomy" id="906938"/>
    <lineage>
        <taxon>Eukaryota</taxon>
        <taxon>Viridiplantae</taxon>
        <taxon>Streptophyta</taxon>
        <taxon>Embryophyta</taxon>
        <taxon>Tracheophyta</taxon>
        <taxon>Spermatophyta</taxon>
        <taxon>Magnoliopsida</taxon>
        <taxon>Liliopsida</taxon>
        <taxon>Poales</taxon>
        <taxon>Cyperaceae</taxon>
        <taxon>Cyperoideae</taxon>
        <taxon>Rhynchosporeae</taxon>
        <taxon>Rhynchospora</taxon>
    </lineage>
</organism>